<accession>A0ABT5HJH8</accession>
<dbReference type="EMBL" id="JAQQKV010000002">
    <property type="protein sequence ID" value="MDC7676300.1"/>
    <property type="molecule type" value="Genomic_DNA"/>
</dbReference>
<reference evidence="1 2" key="1">
    <citation type="submission" date="2023-01" db="EMBL/GenBank/DDBJ databases">
        <title>Novel species of the genus Asticcacaulis isolated from rivers.</title>
        <authorList>
            <person name="Lu H."/>
        </authorList>
    </citation>
    <scope>NUCLEOTIDE SEQUENCE [LARGE SCALE GENOMIC DNA]</scope>
    <source>
        <strain evidence="1 2">LKC15W</strain>
    </source>
</reference>
<protein>
    <submittedName>
        <fullName evidence="1">Uncharacterized protein</fullName>
    </submittedName>
</protein>
<evidence type="ECO:0000313" key="2">
    <source>
        <dbReference type="Proteomes" id="UP001218579"/>
    </source>
</evidence>
<keyword evidence="2" id="KW-1185">Reference proteome</keyword>
<sequence>MDFEDLMELSRDSYVSQFASFVEKQQALHDKGSAEVKFQLSDQSGLYRRLYCADYASGGEGGQIVEMTPDEEVSFDPISVSLGELEMTVQRLSWHDVTLTVEGAALPPDAFAEWFETWFDPEDVNTDWDSKFSSHVHSLLLDGHDIHVDFGTAPVEALVDLFVLIEEAGIKAATVS</sequence>
<name>A0ABT5HJH8_9CAUL</name>
<proteinExistence type="predicted"/>
<gene>
    <name evidence="1" type="ORF">PQU98_09180</name>
</gene>
<comment type="caution">
    <text evidence="1">The sequence shown here is derived from an EMBL/GenBank/DDBJ whole genome shotgun (WGS) entry which is preliminary data.</text>
</comment>
<dbReference type="Proteomes" id="UP001218579">
    <property type="component" value="Unassembled WGS sequence"/>
</dbReference>
<dbReference type="RefSeq" id="WP_272744645.1">
    <property type="nucleotide sequence ID" value="NZ_JAQQKV010000002.1"/>
</dbReference>
<organism evidence="1 2">
    <name type="scientific">Asticcacaulis machinosus</name>
    <dbReference type="NCBI Taxonomy" id="2984211"/>
    <lineage>
        <taxon>Bacteria</taxon>
        <taxon>Pseudomonadati</taxon>
        <taxon>Pseudomonadota</taxon>
        <taxon>Alphaproteobacteria</taxon>
        <taxon>Caulobacterales</taxon>
        <taxon>Caulobacteraceae</taxon>
        <taxon>Asticcacaulis</taxon>
    </lineage>
</organism>
<evidence type="ECO:0000313" key="1">
    <source>
        <dbReference type="EMBL" id="MDC7676300.1"/>
    </source>
</evidence>